<reference evidence="2 3" key="1">
    <citation type="journal article" date="2013" name="Front. Microbiol.">
        <title>Comparative genomic analyses of the cyanobacterium, Lyngbya aestuarii BL J, a powerful hydrogen producer.</title>
        <authorList>
            <person name="Kothari A."/>
            <person name="Vaughn M."/>
            <person name="Garcia-Pichel F."/>
        </authorList>
    </citation>
    <scope>NUCLEOTIDE SEQUENCE [LARGE SCALE GENOMIC DNA]</scope>
    <source>
        <strain evidence="2 3">BL J</strain>
    </source>
</reference>
<evidence type="ECO:0000313" key="2">
    <source>
        <dbReference type="EMBL" id="ERT08435.1"/>
    </source>
</evidence>
<gene>
    <name evidence="2" type="ORF">M595_1577</name>
</gene>
<dbReference type="EMBL" id="AUZM01000011">
    <property type="protein sequence ID" value="ERT08435.1"/>
    <property type="molecule type" value="Genomic_DNA"/>
</dbReference>
<dbReference type="Gene3D" id="1.25.40.620">
    <property type="match status" value="1"/>
</dbReference>
<organism evidence="2 3">
    <name type="scientific">Lyngbya aestuarii BL J</name>
    <dbReference type="NCBI Taxonomy" id="1348334"/>
    <lineage>
        <taxon>Bacteria</taxon>
        <taxon>Bacillati</taxon>
        <taxon>Cyanobacteriota</taxon>
        <taxon>Cyanophyceae</taxon>
        <taxon>Oscillatoriophycideae</taxon>
        <taxon>Oscillatoriales</taxon>
        <taxon>Microcoleaceae</taxon>
        <taxon>Lyngbya</taxon>
    </lineage>
</organism>
<sequence>MLVSDVNRYSKLRNYLEEKQWFNADIETINLIMAIAGHNRLGELRPEEIQKFPCNS</sequence>
<dbReference type="SUPFAM" id="SSF140869">
    <property type="entry name" value="GUN4-like"/>
    <property type="match status" value="1"/>
</dbReference>
<dbReference type="InterPro" id="IPR037215">
    <property type="entry name" value="GUN4-like_sf"/>
</dbReference>
<evidence type="ECO:0000313" key="3">
    <source>
        <dbReference type="Proteomes" id="UP000017127"/>
    </source>
</evidence>
<accession>U7QMY1</accession>
<comment type="caution">
    <text evidence="2">The sequence shown here is derived from an EMBL/GenBank/DDBJ whole genome shotgun (WGS) entry which is preliminary data.</text>
</comment>
<evidence type="ECO:0000259" key="1">
    <source>
        <dbReference type="Pfam" id="PF05419"/>
    </source>
</evidence>
<name>U7QMY1_9CYAN</name>
<dbReference type="Pfam" id="PF05419">
    <property type="entry name" value="GUN4"/>
    <property type="match status" value="1"/>
</dbReference>
<protein>
    <submittedName>
        <fullName evidence="2">GUN4-like family protein</fullName>
    </submittedName>
</protein>
<dbReference type="Proteomes" id="UP000017127">
    <property type="component" value="Unassembled WGS sequence"/>
</dbReference>
<feature type="domain" description="GUN4-like" evidence="1">
    <location>
        <begin position="7"/>
        <end position="55"/>
    </location>
</feature>
<dbReference type="InterPro" id="IPR008629">
    <property type="entry name" value="GUN4-like"/>
</dbReference>
<dbReference type="AlphaFoldDB" id="U7QMY1"/>
<proteinExistence type="predicted"/>
<keyword evidence="3" id="KW-1185">Reference proteome</keyword>